<feature type="compositionally biased region" description="Low complexity" evidence="1">
    <location>
        <begin position="385"/>
        <end position="395"/>
    </location>
</feature>
<evidence type="ECO:0000256" key="1">
    <source>
        <dbReference type="SAM" id="MobiDB-lite"/>
    </source>
</evidence>
<gene>
    <name evidence="2" type="ORF">C7M84_017421</name>
</gene>
<evidence type="ECO:0000313" key="3">
    <source>
        <dbReference type="Proteomes" id="UP000283509"/>
    </source>
</evidence>
<feature type="region of interest" description="Disordered" evidence="1">
    <location>
        <begin position="345"/>
        <end position="400"/>
    </location>
</feature>
<proteinExistence type="predicted"/>
<protein>
    <submittedName>
        <fullName evidence="2">Uncharacterized protein</fullName>
    </submittedName>
</protein>
<organism evidence="2 3">
    <name type="scientific">Penaeus vannamei</name>
    <name type="common">Whiteleg shrimp</name>
    <name type="synonym">Litopenaeus vannamei</name>
    <dbReference type="NCBI Taxonomy" id="6689"/>
    <lineage>
        <taxon>Eukaryota</taxon>
        <taxon>Metazoa</taxon>
        <taxon>Ecdysozoa</taxon>
        <taxon>Arthropoda</taxon>
        <taxon>Crustacea</taxon>
        <taxon>Multicrustacea</taxon>
        <taxon>Malacostraca</taxon>
        <taxon>Eumalacostraca</taxon>
        <taxon>Eucarida</taxon>
        <taxon>Decapoda</taxon>
        <taxon>Dendrobranchiata</taxon>
        <taxon>Penaeoidea</taxon>
        <taxon>Penaeidae</taxon>
        <taxon>Penaeus</taxon>
    </lineage>
</organism>
<evidence type="ECO:0000313" key="2">
    <source>
        <dbReference type="EMBL" id="ROT64634.1"/>
    </source>
</evidence>
<dbReference type="Proteomes" id="UP000283509">
    <property type="component" value="Unassembled WGS sequence"/>
</dbReference>
<reference evidence="2 3" key="1">
    <citation type="submission" date="2018-04" db="EMBL/GenBank/DDBJ databases">
        <authorList>
            <person name="Zhang X."/>
            <person name="Yuan J."/>
            <person name="Li F."/>
            <person name="Xiang J."/>
        </authorList>
    </citation>
    <scope>NUCLEOTIDE SEQUENCE [LARGE SCALE GENOMIC DNA]</scope>
    <source>
        <tissue evidence="2">Muscle</tissue>
    </source>
</reference>
<feature type="compositionally biased region" description="Pro residues" evidence="1">
    <location>
        <begin position="374"/>
        <end position="384"/>
    </location>
</feature>
<comment type="caution">
    <text evidence="2">The sequence shown here is derived from an EMBL/GenBank/DDBJ whole genome shotgun (WGS) entry which is preliminary data.</text>
</comment>
<dbReference type="EMBL" id="QCYY01003220">
    <property type="protein sequence ID" value="ROT64634.1"/>
    <property type="molecule type" value="Genomic_DNA"/>
</dbReference>
<dbReference type="AlphaFoldDB" id="A0A3R7SKD9"/>
<feature type="compositionally biased region" description="Pro residues" evidence="1">
    <location>
        <begin position="166"/>
        <end position="175"/>
    </location>
</feature>
<sequence length="427" mass="46007">MPDRSHSSFPILGNVPPAALSPNYFHRSYPPSPLSPPFGFIPFPHHHASHLARSNVGAVIVLPITITQFHHRACLSLLLPFPSPFRFGPSSPVGPPLEWSSLHSPTLSISSPPLLPPHYLPMPSSPLPSSLFPILHYILWCGSPPSPAQHSSRRYPRGRRVARSACPPPSLNPAPHPTPSLSYPYLHFSPSPCPNVRPHLSSPSPPLSLLPTYSLPTSSANLASLIAALRPCASLAPPGCSLSIPPPRAVTHTLAALVPRPQGINLPLLAHARFSSWAPPLAPRAPHPPYRPPSPFLLPGFHARFPLHRIQLLGRPHGVVRPDSLSTTQLVAPFLRPKRSVEGVINVSEGRGRRRPTRVPESPKSLENLSPPAQASPPPLPPLVPSSSQSSSPSPFIALLPPFPQTPSNTILLTFSPSFPYNPLDVL</sequence>
<reference evidence="2 3" key="2">
    <citation type="submission" date="2019-01" db="EMBL/GenBank/DDBJ databases">
        <title>The decoding of complex shrimp genome reveals the adaptation for benthos swimmer, frequently molting mechanism and breeding impact on genome.</title>
        <authorList>
            <person name="Sun Y."/>
            <person name="Gao Y."/>
            <person name="Yu Y."/>
        </authorList>
    </citation>
    <scope>NUCLEOTIDE SEQUENCE [LARGE SCALE GENOMIC DNA]</scope>
    <source>
        <tissue evidence="2">Muscle</tissue>
    </source>
</reference>
<keyword evidence="3" id="KW-1185">Reference proteome</keyword>
<feature type="region of interest" description="Disordered" evidence="1">
    <location>
        <begin position="150"/>
        <end position="175"/>
    </location>
</feature>
<feature type="compositionally biased region" description="Basic residues" evidence="1">
    <location>
        <begin position="151"/>
        <end position="162"/>
    </location>
</feature>
<name>A0A3R7SKD9_PENVA</name>
<accession>A0A3R7SKD9</accession>